<dbReference type="SFLD" id="SFLDG01082">
    <property type="entry name" value="B12-binding_domain_containing"/>
    <property type="match status" value="1"/>
</dbReference>
<dbReference type="InterPro" id="IPR058240">
    <property type="entry name" value="rSAM_sf"/>
</dbReference>
<feature type="region of interest" description="Disordered" evidence="6">
    <location>
        <begin position="190"/>
        <end position="209"/>
    </location>
</feature>
<dbReference type="GO" id="GO:0003824">
    <property type="term" value="F:catalytic activity"/>
    <property type="evidence" value="ECO:0007669"/>
    <property type="project" value="InterPro"/>
</dbReference>
<evidence type="ECO:0000256" key="5">
    <source>
        <dbReference type="ARBA" id="ARBA00023014"/>
    </source>
</evidence>
<dbReference type="InterPro" id="IPR023404">
    <property type="entry name" value="rSAM_horseshoe"/>
</dbReference>
<dbReference type="SMART" id="SM00729">
    <property type="entry name" value="Elp3"/>
    <property type="match status" value="1"/>
</dbReference>
<reference evidence="10" key="1">
    <citation type="submission" date="2011-04" db="EMBL/GenBank/DDBJ databases">
        <title>The complete genome of Treponema brennaborense DSM 12168.</title>
        <authorList>
            <person name="Lucas S."/>
            <person name="Han J."/>
            <person name="Lapidus A."/>
            <person name="Bruce D."/>
            <person name="Goodwin L."/>
            <person name="Pitluck S."/>
            <person name="Peters L."/>
            <person name="Kyrpides N."/>
            <person name="Mavromatis K."/>
            <person name="Ivanova N."/>
            <person name="Mikhailova N."/>
            <person name="Pagani I."/>
            <person name="Teshima H."/>
            <person name="Detter J.C."/>
            <person name="Tapia R."/>
            <person name="Han C."/>
            <person name="Land M."/>
            <person name="Hauser L."/>
            <person name="Markowitz V."/>
            <person name="Cheng J.-F."/>
            <person name="Hugenholtz P."/>
            <person name="Woyke T."/>
            <person name="Wu D."/>
            <person name="Gronow S."/>
            <person name="Wellnitz S."/>
            <person name="Brambilla E."/>
            <person name="Klenk H.-P."/>
            <person name="Eisen J.A."/>
        </authorList>
    </citation>
    <scope>NUCLEOTIDE SEQUENCE [LARGE SCALE GENOMIC DNA]</scope>
    <source>
        <strain evidence="10">DSM 12168 / CIP 105900 / DD5/3</strain>
    </source>
</reference>
<evidence type="ECO:0000256" key="2">
    <source>
        <dbReference type="ARBA" id="ARBA00022691"/>
    </source>
</evidence>
<dbReference type="RefSeq" id="WP_013759597.1">
    <property type="nucleotide sequence ID" value="NC_015500.1"/>
</dbReference>
<keyword evidence="3" id="KW-0479">Metal-binding</keyword>
<dbReference type="EMBL" id="CP002696">
    <property type="protein sequence ID" value="AEE17896.1"/>
    <property type="molecule type" value="Genomic_DNA"/>
</dbReference>
<evidence type="ECO:0000256" key="4">
    <source>
        <dbReference type="ARBA" id="ARBA00023004"/>
    </source>
</evidence>
<dbReference type="SUPFAM" id="SSF102114">
    <property type="entry name" value="Radical SAM enzymes"/>
    <property type="match status" value="1"/>
</dbReference>
<dbReference type="Gene3D" id="3.80.30.20">
    <property type="entry name" value="tm_1862 like domain"/>
    <property type="match status" value="1"/>
</dbReference>
<dbReference type="KEGG" id="tbe:Trebr_2490"/>
<name>F4LND8_TREBD</name>
<dbReference type="PROSITE" id="PS51918">
    <property type="entry name" value="RADICAL_SAM"/>
    <property type="match status" value="1"/>
</dbReference>
<evidence type="ECO:0000313" key="10">
    <source>
        <dbReference type="Proteomes" id="UP000006546"/>
    </source>
</evidence>
<dbReference type="eggNOG" id="COG1032">
    <property type="taxonomic scope" value="Bacteria"/>
</dbReference>
<dbReference type="Gene3D" id="3.40.50.280">
    <property type="entry name" value="Cobalamin-binding domain"/>
    <property type="match status" value="1"/>
</dbReference>
<feature type="domain" description="Radical SAM core" evidence="8">
    <location>
        <begin position="228"/>
        <end position="443"/>
    </location>
</feature>
<dbReference type="InterPro" id="IPR006638">
    <property type="entry name" value="Elp3/MiaA/NifB-like_rSAM"/>
</dbReference>
<dbReference type="CDD" id="cd01335">
    <property type="entry name" value="Radical_SAM"/>
    <property type="match status" value="1"/>
</dbReference>
<evidence type="ECO:0000313" key="9">
    <source>
        <dbReference type="EMBL" id="AEE17896.1"/>
    </source>
</evidence>
<protein>
    <submittedName>
        <fullName evidence="9">Radical SAM domain protein</fullName>
    </submittedName>
</protein>
<feature type="compositionally biased region" description="Low complexity" evidence="6">
    <location>
        <begin position="190"/>
        <end position="203"/>
    </location>
</feature>
<keyword evidence="10" id="KW-1185">Reference proteome</keyword>
<evidence type="ECO:0000259" key="7">
    <source>
        <dbReference type="PROSITE" id="PS51332"/>
    </source>
</evidence>
<dbReference type="PANTHER" id="PTHR43409:SF16">
    <property type="entry name" value="SLR0320 PROTEIN"/>
    <property type="match status" value="1"/>
</dbReference>
<organism evidence="9 10">
    <name type="scientific">Treponema brennaborense (strain DSM 12168 / CIP 105900 / DD5/3)</name>
    <dbReference type="NCBI Taxonomy" id="906968"/>
    <lineage>
        <taxon>Bacteria</taxon>
        <taxon>Pseudomonadati</taxon>
        <taxon>Spirochaetota</taxon>
        <taxon>Spirochaetia</taxon>
        <taxon>Spirochaetales</taxon>
        <taxon>Treponemataceae</taxon>
        <taxon>Treponema</taxon>
    </lineage>
</organism>
<evidence type="ECO:0000256" key="3">
    <source>
        <dbReference type="ARBA" id="ARBA00022723"/>
    </source>
</evidence>
<proteinExistence type="predicted"/>
<dbReference type="Pfam" id="PF02310">
    <property type="entry name" value="B12-binding"/>
    <property type="match status" value="1"/>
</dbReference>
<evidence type="ECO:0000256" key="1">
    <source>
        <dbReference type="ARBA" id="ARBA00001966"/>
    </source>
</evidence>
<comment type="cofactor">
    <cofactor evidence="1">
        <name>[4Fe-4S] cluster</name>
        <dbReference type="ChEBI" id="CHEBI:49883"/>
    </cofactor>
</comment>
<gene>
    <name evidence="9" type="ordered locus">Trebr_2490</name>
</gene>
<dbReference type="PROSITE" id="PS51257">
    <property type="entry name" value="PROKAR_LIPOPROTEIN"/>
    <property type="match status" value="1"/>
</dbReference>
<keyword evidence="4" id="KW-0408">Iron</keyword>
<dbReference type="Pfam" id="PF04055">
    <property type="entry name" value="Radical_SAM"/>
    <property type="match status" value="1"/>
</dbReference>
<accession>F4LND8</accession>
<feature type="domain" description="B12-binding" evidence="7">
    <location>
        <begin position="2"/>
        <end position="149"/>
    </location>
</feature>
<dbReference type="GO" id="GO:0031419">
    <property type="term" value="F:cobalamin binding"/>
    <property type="evidence" value="ECO:0007669"/>
    <property type="project" value="InterPro"/>
</dbReference>
<dbReference type="InterPro" id="IPR006158">
    <property type="entry name" value="Cobalamin-bd"/>
</dbReference>
<sequence>MSKTVVVCTVLAETSPQALPLGAACIASAVNAAFKDCGESRRVRAELVSASLEDNLSPETLASRLTEKHPAAVCFSVYVWNRRLLERTAALVKERAPHVPIVAGGPEVTANPESFNIGYGSGRSPSRAPMSAASAPLLSAALPAGEPGTLSPRNAPLPVFDYLVTGEGEDAVPALLAELFAADDAAAATDTRHAPAQHAAAQPSVLHGTRTAPERLSSPYLDGTLDPARYDGGALWELARGCPFKCSYCYESKGEKTVVHFPTERIRAELDLFVQKKVRQVFVLDPTYNADKKRALDMLAYIRRTAPDIFFHFECRAEFLDAALAQAFASIPCSLQIGLQSAHEHVLALVHRGFNKKDFIKKIGLLNKSGAVFGFDLIYGLPGDSLSGFRESIDFAVSLYPNSLEIFRLSVLPGTDLYDRRSELGLNAQERAPYLIRSLPTFPEDALNQAESLGKAASLFYSAGRAVSWFHSVTAPLHCKPSAFFTRFAAWLDRPPAAPTPPGTQSAARPQTAPVTLAAAPRNDAHAECAHAQTERLQVGFITAEYEAAKQTRLLAAATDLIRLNGALSRAYAEGESSELTLSYHPDDVLSPYAQDLFFFCKNARRSPCRVRVGPNGNGPQWKIIG</sequence>
<keyword evidence="5" id="KW-0411">Iron-sulfur</keyword>
<dbReference type="InterPro" id="IPR051198">
    <property type="entry name" value="BchE-like"/>
</dbReference>
<dbReference type="SFLD" id="SFLDS00029">
    <property type="entry name" value="Radical_SAM"/>
    <property type="match status" value="1"/>
</dbReference>
<dbReference type="GO" id="GO:0046872">
    <property type="term" value="F:metal ion binding"/>
    <property type="evidence" value="ECO:0007669"/>
    <property type="project" value="UniProtKB-KW"/>
</dbReference>
<keyword evidence="2" id="KW-0949">S-adenosyl-L-methionine</keyword>
<dbReference type="AlphaFoldDB" id="F4LND8"/>
<dbReference type="GO" id="GO:0005829">
    <property type="term" value="C:cytosol"/>
    <property type="evidence" value="ECO:0007669"/>
    <property type="project" value="TreeGrafter"/>
</dbReference>
<dbReference type="OrthoDB" id="9801424at2"/>
<dbReference type="GO" id="GO:0051536">
    <property type="term" value="F:iron-sulfur cluster binding"/>
    <property type="evidence" value="ECO:0007669"/>
    <property type="project" value="UniProtKB-KW"/>
</dbReference>
<dbReference type="InterPro" id="IPR007197">
    <property type="entry name" value="rSAM"/>
</dbReference>
<dbReference type="STRING" id="906968.Trebr_2490"/>
<dbReference type="PROSITE" id="PS51332">
    <property type="entry name" value="B12_BINDING"/>
    <property type="match status" value="1"/>
</dbReference>
<dbReference type="HOGENOM" id="CLU_030409_0_0_12"/>
<evidence type="ECO:0000256" key="6">
    <source>
        <dbReference type="SAM" id="MobiDB-lite"/>
    </source>
</evidence>
<dbReference type="Proteomes" id="UP000006546">
    <property type="component" value="Chromosome"/>
</dbReference>
<dbReference type="PANTHER" id="PTHR43409">
    <property type="entry name" value="ANAEROBIC MAGNESIUM-PROTOPORPHYRIN IX MONOMETHYL ESTER CYCLASE-RELATED"/>
    <property type="match status" value="1"/>
</dbReference>
<evidence type="ECO:0000259" key="8">
    <source>
        <dbReference type="PROSITE" id="PS51918"/>
    </source>
</evidence>